<dbReference type="GO" id="GO:0008237">
    <property type="term" value="F:metallopeptidase activity"/>
    <property type="evidence" value="ECO:0007669"/>
    <property type="project" value="UniProtKB-KW"/>
</dbReference>
<dbReference type="RefSeq" id="WP_154503178.1">
    <property type="nucleotide sequence ID" value="NZ_VUMN01000005.1"/>
</dbReference>
<feature type="transmembrane region" description="Helical" evidence="1">
    <location>
        <begin position="199"/>
        <end position="215"/>
    </location>
</feature>
<dbReference type="EMBL" id="VUMN01000005">
    <property type="protein sequence ID" value="MSS57923.1"/>
    <property type="molecule type" value="Genomic_DNA"/>
</dbReference>
<feature type="domain" description="CAAX prenyl protease 2/Lysostaphin resistance protein A-like" evidence="2">
    <location>
        <begin position="147"/>
        <end position="231"/>
    </location>
</feature>
<keyword evidence="1" id="KW-0812">Transmembrane</keyword>
<name>A0A7X2NRU9_9FIRM</name>
<evidence type="ECO:0000256" key="1">
    <source>
        <dbReference type="SAM" id="Phobius"/>
    </source>
</evidence>
<feature type="transmembrane region" description="Helical" evidence="1">
    <location>
        <begin position="20"/>
        <end position="37"/>
    </location>
</feature>
<dbReference type="InterPro" id="IPR003675">
    <property type="entry name" value="Rce1/LyrA-like_dom"/>
</dbReference>
<feature type="transmembrane region" description="Helical" evidence="1">
    <location>
        <begin position="285"/>
        <end position="307"/>
    </location>
</feature>
<keyword evidence="3" id="KW-0378">Hydrolase</keyword>
<keyword evidence="1" id="KW-1133">Transmembrane helix</keyword>
<feature type="transmembrane region" description="Helical" evidence="1">
    <location>
        <begin position="222"/>
        <end position="238"/>
    </location>
</feature>
<feature type="transmembrane region" description="Helical" evidence="1">
    <location>
        <begin position="57"/>
        <end position="75"/>
    </location>
</feature>
<dbReference type="Proteomes" id="UP000461880">
    <property type="component" value="Unassembled WGS sequence"/>
</dbReference>
<reference evidence="3 4" key="1">
    <citation type="submission" date="2019-08" db="EMBL/GenBank/DDBJ databases">
        <title>In-depth cultivation of the pig gut microbiome towards novel bacterial diversity and tailored functional studies.</title>
        <authorList>
            <person name="Wylensek D."/>
            <person name="Hitch T.C.A."/>
            <person name="Clavel T."/>
        </authorList>
    </citation>
    <scope>NUCLEOTIDE SEQUENCE [LARGE SCALE GENOMIC DNA]</scope>
    <source>
        <strain evidence="3 4">Oil+RF-744-GAM-WT-6</strain>
    </source>
</reference>
<dbReference type="GO" id="GO:0080120">
    <property type="term" value="P:CAAX-box protein maturation"/>
    <property type="evidence" value="ECO:0007669"/>
    <property type="project" value="UniProtKB-ARBA"/>
</dbReference>
<organism evidence="3 4">
    <name type="scientific">Stecheria intestinalis</name>
    <dbReference type="NCBI Taxonomy" id="2606630"/>
    <lineage>
        <taxon>Bacteria</taxon>
        <taxon>Bacillati</taxon>
        <taxon>Bacillota</taxon>
        <taxon>Erysipelotrichia</taxon>
        <taxon>Erysipelotrichales</taxon>
        <taxon>Erysipelotrichaceae</taxon>
        <taxon>Stecheria</taxon>
    </lineage>
</organism>
<evidence type="ECO:0000259" key="2">
    <source>
        <dbReference type="Pfam" id="PF02517"/>
    </source>
</evidence>
<keyword evidence="3" id="KW-0645">Protease</keyword>
<accession>A0A7X2NRU9</accession>
<dbReference type="AlphaFoldDB" id="A0A7X2NRU9"/>
<feature type="transmembrane region" description="Helical" evidence="1">
    <location>
        <begin position="244"/>
        <end position="264"/>
    </location>
</feature>
<evidence type="ECO:0000313" key="3">
    <source>
        <dbReference type="EMBL" id="MSS57923.1"/>
    </source>
</evidence>
<sequence>MADHAPKVITTRQAKKQIGFFGKSLALYILLFMALSYGTELLQNFNPSIIMGMDPQAFSLAVSMILMLFITMVPFRRSAQKLHLNIHDYLKDPNLRGDRIFALVCIGIGIDLIMTSVSTLFYFLFPTNMAEYSFLGNFSTRDAIIENILYFMMFVIVKPICDEYIFRGVIQRQLGHYGRYFGVLGSAVLYAIAQVNIAQAFPAFFVGWYLSLITLRYHSIRPGITVHLVIALVLWAVQVVPSKFIMIVTIFIVLVYILAGLFLFQRRVDTNMVRYGATEAKLWKILFTTPSIVVCVILFAANVVFSIL</sequence>
<keyword evidence="1" id="KW-0472">Membrane</keyword>
<keyword evidence="3" id="KW-0482">Metalloprotease</keyword>
<proteinExistence type="predicted"/>
<dbReference type="Pfam" id="PF02517">
    <property type="entry name" value="Rce1-like"/>
    <property type="match status" value="1"/>
</dbReference>
<protein>
    <submittedName>
        <fullName evidence="3">CPBP family intramembrane metalloprotease</fullName>
    </submittedName>
</protein>
<gene>
    <name evidence="3" type="ORF">FYJ51_03275</name>
</gene>
<dbReference type="GO" id="GO:0006508">
    <property type="term" value="P:proteolysis"/>
    <property type="evidence" value="ECO:0007669"/>
    <property type="project" value="UniProtKB-KW"/>
</dbReference>
<evidence type="ECO:0000313" key="4">
    <source>
        <dbReference type="Proteomes" id="UP000461880"/>
    </source>
</evidence>
<keyword evidence="4" id="KW-1185">Reference proteome</keyword>
<feature type="transmembrane region" description="Helical" evidence="1">
    <location>
        <begin position="100"/>
        <end position="124"/>
    </location>
</feature>
<dbReference type="GO" id="GO:0004175">
    <property type="term" value="F:endopeptidase activity"/>
    <property type="evidence" value="ECO:0007669"/>
    <property type="project" value="UniProtKB-ARBA"/>
</dbReference>
<comment type="caution">
    <text evidence="3">The sequence shown here is derived from an EMBL/GenBank/DDBJ whole genome shotgun (WGS) entry which is preliminary data.</text>
</comment>